<gene>
    <name evidence="2" type="ORF">AYI69_g10008</name>
</gene>
<dbReference type="GO" id="GO:0009082">
    <property type="term" value="P:branched-chain amino acid biosynthetic process"/>
    <property type="evidence" value="ECO:0007669"/>
    <property type="project" value="TreeGrafter"/>
</dbReference>
<evidence type="ECO:0000313" key="2">
    <source>
        <dbReference type="EMBL" id="OMJ11041.1"/>
    </source>
</evidence>
<dbReference type="GO" id="GO:0030234">
    <property type="term" value="F:enzyme regulator activity"/>
    <property type="evidence" value="ECO:0007669"/>
    <property type="project" value="TreeGrafter"/>
</dbReference>
<sequence>MLKSVFGNLRTGSYKLACSARSGASANGGARFFAQSMRLRNIDDSALYQLNAEDTVTSLMRTTMSQQKPRVGEYVFNCFMQDEPGILARCTGIMAARGYNIDSLVVSKTEVE</sequence>
<dbReference type="InterPro" id="IPR053050">
    <property type="entry name" value="ALS_regulatory_subunit"/>
</dbReference>
<dbReference type="GO" id="GO:0005948">
    <property type="term" value="C:acetolactate synthase complex"/>
    <property type="evidence" value="ECO:0007669"/>
    <property type="project" value="TreeGrafter"/>
</dbReference>
<evidence type="ECO:0000313" key="3">
    <source>
        <dbReference type="Proteomes" id="UP000187429"/>
    </source>
</evidence>
<dbReference type="Gene3D" id="3.30.70.260">
    <property type="match status" value="1"/>
</dbReference>
<dbReference type="InterPro" id="IPR045865">
    <property type="entry name" value="ACT-like_dom_sf"/>
</dbReference>
<keyword evidence="3" id="KW-1185">Reference proteome</keyword>
<comment type="caution">
    <text evidence="2">The sequence shown here is derived from an EMBL/GenBank/DDBJ whole genome shotgun (WGS) entry which is preliminary data.</text>
</comment>
<dbReference type="GO" id="GO:0042645">
    <property type="term" value="C:mitochondrial nucleoid"/>
    <property type="evidence" value="ECO:0007669"/>
    <property type="project" value="TreeGrafter"/>
</dbReference>
<dbReference type="AlphaFoldDB" id="A0A1R1X8T1"/>
<dbReference type="PANTHER" id="PTHR31242:SF2">
    <property type="entry name" value="ACETOLACTATE SYNTHASE SMALL SUBUNIT, MITOCHONDRIAL"/>
    <property type="match status" value="1"/>
</dbReference>
<dbReference type="OrthoDB" id="2013116at2759"/>
<dbReference type="SUPFAM" id="SSF55021">
    <property type="entry name" value="ACT-like"/>
    <property type="match status" value="1"/>
</dbReference>
<proteinExistence type="predicted"/>
<dbReference type="PANTHER" id="PTHR31242">
    <property type="entry name" value="ACETOLACTATE SYNTHASE SMALL SUBUNIT, MITOCHONDRIAL"/>
    <property type="match status" value="1"/>
</dbReference>
<dbReference type="EMBL" id="LSSM01006309">
    <property type="protein sequence ID" value="OMJ11041.1"/>
    <property type="molecule type" value="Genomic_DNA"/>
</dbReference>
<dbReference type="Proteomes" id="UP000187429">
    <property type="component" value="Unassembled WGS sequence"/>
</dbReference>
<feature type="non-terminal residue" evidence="2">
    <location>
        <position position="112"/>
    </location>
</feature>
<protein>
    <submittedName>
        <fullName evidence="2">Putative acetolactate synthase small subunit</fullName>
    </submittedName>
</protein>
<dbReference type="Pfam" id="PF01842">
    <property type="entry name" value="ACT"/>
    <property type="match status" value="1"/>
</dbReference>
<reference evidence="3" key="1">
    <citation type="submission" date="2017-01" db="EMBL/GenBank/DDBJ databases">
        <authorList>
            <person name="Wang Y."/>
            <person name="White M."/>
            <person name="Kvist S."/>
            <person name="Moncalvo J.-M."/>
        </authorList>
    </citation>
    <scope>NUCLEOTIDE SEQUENCE [LARGE SCALE GENOMIC DNA]</scope>
    <source>
        <strain evidence="3">ID-206-W2</strain>
    </source>
</reference>
<accession>A0A1R1X8T1</accession>
<evidence type="ECO:0000259" key="1">
    <source>
        <dbReference type="PROSITE" id="PS51671"/>
    </source>
</evidence>
<dbReference type="PROSITE" id="PS51671">
    <property type="entry name" value="ACT"/>
    <property type="match status" value="1"/>
</dbReference>
<feature type="domain" description="ACT" evidence="1">
    <location>
        <begin position="75"/>
        <end position="112"/>
    </location>
</feature>
<dbReference type="InterPro" id="IPR002912">
    <property type="entry name" value="ACT_dom"/>
</dbReference>
<organism evidence="2 3">
    <name type="scientific">Smittium culicis</name>
    <dbReference type="NCBI Taxonomy" id="133412"/>
    <lineage>
        <taxon>Eukaryota</taxon>
        <taxon>Fungi</taxon>
        <taxon>Fungi incertae sedis</taxon>
        <taxon>Zoopagomycota</taxon>
        <taxon>Kickxellomycotina</taxon>
        <taxon>Harpellomycetes</taxon>
        <taxon>Harpellales</taxon>
        <taxon>Legeriomycetaceae</taxon>
        <taxon>Smittium</taxon>
    </lineage>
</organism>
<name>A0A1R1X8T1_9FUNG</name>